<dbReference type="InParanoid" id="A0A7L9FK36"/>
<protein>
    <submittedName>
        <fullName evidence="2">Glycosyltransferase family 4 protein</fullName>
    </submittedName>
</protein>
<organism evidence="2 3">
    <name type="scientific">Infirmifilum lucidum</name>
    <dbReference type="NCBI Taxonomy" id="2776706"/>
    <lineage>
        <taxon>Archaea</taxon>
        <taxon>Thermoproteota</taxon>
        <taxon>Thermoprotei</taxon>
        <taxon>Thermofilales</taxon>
        <taxon>Thermofilaceae</taxon>
        <taxon>Infirmifilum</taxon>
    </lineage>
</organism>
<name>A0A7L9FK36_9CREN</name>
<accession>A0A7L9FK36</accession>
<dbReference type="Gene3D" id="3.40.50.2000">
    <property type="entry name" value="Glycogen Phosphorylase B"/>
    <property type="match status" value="2"/>
</dbReference>
<dbReference type="Pfam" id="PF00534">
    <property type="entry name" value="Glycos_transf_1"/>
    <property type="match status" value="1"/>
</dbReference>
<keyword evidence="2" id="KW-0808">Transferase</keyword>
<dbReference type="GeneID" id="59148677"/>
<dbReference type="PANTHER" id="PTHR12526:SF622">
    <property type="entry name" value="GLYCOSYLTRANSFERASE (GROUP I)"/>
    <property type="match status" value="1"/>
</dbReference>
<dbReference type="CDD" id="cd03801">
    <property type="entry name" value="GT4_PimA-like"/>
    <property type="match status" value="1"/>
</dbReference>
<dbReference type="InterPro" id="IPR001296">
    <property type="entry name" value="Glyco_trans_1"/>
</dbReference>
<dbReference type="EMBL" id="CP062310">
    <property type="protein sequence ID" value="QOJ79304.1"/>
    <property type="molecule type" value="Genomic_DNA"/>
</dbReference>
<sequence length="290" mass="33145">MGALELKKSIFKGLAIIDYMDVILEEGAELPYYHYLNLKNSDGVIFWSKAFMSRLKGIIPNIRSLYLPFGVSLNLFNPRKIGDSIFINKYPFLKNRFKLLYSGGIWRGSRGEDYQGVDKLPNILDRLRKYLPSKKVTLILNSPLDRILYKAFKETATLNQVLWIPPLPSSSIIRQSMFSAADICILPASTYPSIYYAERMKMFEYMAAGKAIVAEETPGAKGVLRNGFNASLTKLNDVEDFSEKIVTLIEDRDLRLQLGENAYNDILQNYEWRILAQRLALFLESLVNSI</sequence>
<keyword evidence="3" id="KW-1185">Reference proteome</keyword>
<dbReference type="KEGG" id="thel:IG193_02235"/>
<feature type="domain" description="Glycosyl transferase family 1" evidence="1">
    <location>
        <begin position="112"/>
        <end position="264"/>
    </location>
</feature>
<dbReference type="SUPFAM" id="SSF53756">
    <property type="entry name" value="UDP-Glycosyltransferase/glycogen phosphorylase"/>
    <property type="match status" value="1"/>
</dbReference>
<dbReference type="AlphaFoldDB" id="A0A7L9FK36"/>
<proteinExistence type="predicted"/>
<evidence type="ECO:0000313" key="3">
    <source>
        <dbReference type="Proteomes" id="UP000594121"/>
    </source>
</evidence>
<reference evidence="2 3" key="1">
    <citation type="submission" date="2020-10" db="EMBL/GenBank/DDBJ databases">
        <title>Thermofilum lucidum 3507LT sp. nov. a novel member of Thermofilaceae family isolated from Chile hot spring, and proposal of description order Thermofilales.</title>
        <authorList>
            <person name="Zayulina K.S."/>
            <person name="Elcheninov A.G."/>
            <person name="Toshchakov S.V."/>
            <person name="Kublanov I.V."/>
        </authorList>
    </citation>
    <scope>NUCLEOTIDE SEQUENCE [LARGE SCALE GENOMIC DNA]</scope>
    <source>
        <strain evidence="2 3">3507LT</strain>
    </source>
</reference>
<evidence type="ECO:0000259" key="1">
    <source>
        <dbReference type="Pfam" id="PF00534"/>
    </source>
</evidence>
<dbReference type="Proteomes" id="UP000594121">
    <property type="component" value="Chromosome"/>
</dbReference>
<evidence type="ECO:0000313" key="2">
    <source>
        <dbReference type="EMBL" id="QOJ79304.1"/>
    </source>
</evidence>
<dbReference type="PANTHER" id="PTHR12526">
    <property type="entry name" value="GLYCOSYLTRANSFERASE"/>
    <property type="match status" value="1"/>
</dbReference>
<gene>
    <name evidence="2" type="ORF">IG193_02235</name>
</gene>
<dbReference type="RefSeq" id="WP_192819276.1">
    <property type="nucleotide sequence ID" value="NZ_CP062310.1"/>
</dbReference>
<dbReference type="GO" id="GO:0016757">
    <property type="term" value="F:glycosyltransferase activity"/>
    <property type="evidence" value="ECO:0007669"/>
    <property type="project" value="InterPro"/>
</dbReference>